<dbReference type="OrthoDB" id="4621856at2759"/>
<evidence type="ECO:0000313" key="1">
    <source>
        <dbReference type="EMBL" id="GBL91766.1"/>
    </source>
</evidence>
<dbReference type="AlphaFoldDB" id="A0A4Y2BKJ7"/>
<proteinExistence type="predicted"/>
<protein>
    <submittedName>
        <fullName evidence="1">Uncharacterized protein</fullName>
    </submittedName>
</protein>
<comment type="caution">
    <text evidence="1">The sequence shown here is derived from an EMBL/GenBank/DDBJ whole genome shotgun (WGS) entry which is preliminary data.</text>
</comment>
<organism evidence="1 2">
    <name type="scientific">Araneus ventricosus</name>
    <name type="common">Orbweaver spider</name>
    <name type="synonym">Epeira ventricosa</name>
    <dbReference type="NCBI Taxonomy" id="182803"/>
    <lineage>
        <taxon>Eukaryota</taxon>
        <taxon>Metazoa</taxon>
        <taxon>Ecdysozoa</taxon>
        <taxon>Arthropoda</taxon>
        <taxon>Chelicerata</taxon>
        <taxon>Arachnida</taxon>
        <taxon>Araneae</taxon>
        <taxon>Araneomorphae</taxon>
        <taxon>Entelegynae</taxon>
        <taxon>Araneoidea</taxon>
        <taxon>Araneidae</taxon>
        <taxon>Araneus</taxon>
    </lineage>
</organism>
<gene>
    <name evidence="1" type="ORF">AVEN_71401_1</name>
</gene>
<reference evidence="1 2" key="1">
    <citation type="journal article" date="2019" name="Sci. Rep.">
        <title>Orb-weaving spider Araneus ventricosus genome elucidates the spidroin gene catalogue.</title>
        <authorList>
            <person name="Kono N."/>
            <person name="Nakamura H."/>
            <person name="Ohtoshi R."/>
            <person name="Moran D.A.P."/>
            <person name="Shinohara A."/>
            <person name="Yoshida Y."/>
            <person name="Fujiwara M."/>
            <person name="Mori M."/>
            <person name="Tomita M."/>
            <person name="Arakawa K."/>
        </authorList>
    </citation>
    <scope>NUCLEOTIDE SEQUENCE [LARGE SCALE GENOMIC DNA]</scope>
</reference>
<dbReference type="EMBL" id="BGPR01000081">
    <property type="protein sequence ID" value="GBL91766.1"/>
    <property type="molecule type" value="Genomic_DNA"/>
</dbReference>
<keyword evidence="2" id="KW-1185">Reference proteome</keyword>
<name>A0A4Y2BKJ7_ARAVE</name>
<dbReference type="Proteomes" id="UP000499080">
    <property type="component" value="Unassembled WGS sequence"/>
</dbReference>
<evidence type="ECO:0000313" key="2">
    <source>
        <dbReference type="Proteomes" id="UP000499080"/>
    </source>
</evidence>
<sequence>MLACSEVKWEQILFLWMTTPVLTVKPSSTNALKKRILPVWSGRLFPQISARFSLLGRWVATHHRPRWSIPELSIALIREWIDLSQEQLNNLMLSMSRRCTDFLAEVTIQAIDLHKNHILLAFLDETCALRLLQGAFPLFYWVLWSMYHIFCSVPSL</sequence>
<accession>A0A4Y2BKJ7</accession>